<evidence type="ECO:0000313" key="2">
    <source>
        <dbReference type="EMBL" id="TDW96542.1"/>
    </source>
</evidence>
<organism evidence="2 3">
    <name type="scientific">Dinghuibacter silviterrae</name>
    <dbReference type="NCBI Taxonomy" id="1539049"/>
    <lineage>
        <taxon>Bacteria</taxon>
        <taxon>Pseudomonadati</taxon>
        <taxon>Bacteroidota</taxon>
        <taxon>Chitinophagia</taxon>
        <taxon>Chitinophagales</taxon>
        <taxon>Chitinophagaceae</taxon>
        <taxon>Dinghuibacter</taxon>
    </lineage>
</organism>
<comment type="caution">
    <text evidence="2">The sequence shown here is derived from an EMBL/GenBank/DDBJ whole genome shotgun (WGS) entry which is preliminary data.</text>
</comment>
<keyword evidence="3" id="KW-1185">Reference proteome</keyword>
<dbReference type="RefSeq" id="WP_133997160.1">
    <property type="nucleotide sequence ID" value="NZ_SODV01000002.1"/>
</dbReference>
<proteinExistence type="predicted"/>
<dbReference type="Proteomes" id="UP000294498">
    <property type="component" value="Unassembled WGS sequence"/>
</dbReference>
<reference evidence="2 3" key="1">
    <citation type="submission" date="2019-03" db="EMBL/GenBank/DDBJ databases">
        <title>Genomic Encyclopedia of Type Strains, Phase IV (KMG-IV): sequencing the most valuable type-strain genomes for metagenomic binning, comparative biology and taxonomic classification.</title>
        <authorList>
            <person name="Goeker M."/>
        </authorList>
    </citation>
    <scope>NUCLEOTIDE SEQUENCE [LARGE SCALE GENOMIC DNA]</scope>
    <source>
        <strain evidence="2 3">DSM 100059</strain>
    </source>
</reference>
<keyword evidence="1" id="KW-0732">Signal</keyword>
<name>A0A4V3GKR0_9BACT</name>
<feature type="chain" id="PRO_5020384628" evidence="1">
    <location>
        <begin position="19"/>
        <end position="413"/>
    </location>
</feature>
<evidence type="ECO:0000313" key="3">
    <source>
        <dbReference type="Proteomes" id="UP000294498"/>
    </source>
</evidence>
<evidence type="ECO:0000256" key="1">
    <source>
        <dbReference type="SAM" id="SignalP"/>
    </source>
</evidence>
<dbReference type="OrthoDB" id="9815928at2"/>
<feature type="signal peptide" evidence="1">
    <location>
        <begin position="1"/>
        <end position="18"/>
    </location>
</feature>
<accession>A0A4V3GKR0</accession>
<dbReference type="AlphaFoldDB" id="A0A4V3GKR0"/>
<dbReference type="PROSITE" id="PS51257">
    <property type="entry name" value="PROKAR_LIPOPROTEIN"/>
    <property type="match status" value="1"/>
</dbReference>
<sequence>MKRNSSFVLALAALVLSAGCSKNPLSSSVDVSKGAKAGFPSNSYWQTPSAAGRLIRFDIGDGNGSDCLLSYDLVNNFFSITQVSGTTGTTIISDNQGIPMAGGSYFSLNEYAGDVTDNFNEIGGIHIIPYDANGTGHEDHLLLYIPGRGIWYLFNYAGDGKFNVQGSGTNGIGGYDLAGSTKTDKIIAYDYGSGYKNALICYRPGNGYAWVIENTASAGATPNWVAVVKGSSGIGGFDLKGTSDQIITEDYNPGYQDLVCYRPGYGYVWYLTHTPNSTNFTASYTSRSGLSANGYTSNFMDYQDRMFPSNVSGSTGSTANNTLFCYRPGTSGSSNVFAVSGNTVSGGGTYSGLSYTMPYNPYGSPYTYIGDHVLSFSGNGYGNSSLVFYSNGGGNQSQIYELNPQTSTYSQAY</sequence>
<protein>
    <submittedName>
        <fullName evidence="2">Uncharacterized protein</fullName>
    </submittedName>
</protein>
<dbReference type="EMBL" id="SODV01000002">
    <property type="protein sequence ID" value="TDW96542.1"/>
    <property type="molecule type" value="Genomic_DNA"/>
</dbReference>
<gene>
    <name evidence="2" type="ORF">EDB95_4373</name>
</gene>